<sequence length="85" mass="9716">MKEKNTAPSKGKSILCLMVSLIATLLVSSIIYFLVFHPLLDSKAAKMAVNIGWTCFCLYAFKKLTQRHTLWWRAVDENPNKPKMN</sequence>
<evidence type="ECO:0000313" key="1">
    <source>
        <dbReference type="EMBL" id="KAB6560111.1"/>
    </source>
</evidence>
<comment type="caution">
    <text evidence="1">The sequence shown here is derived from an EMBL/GenBank/DDBJ whole genome shotgun (WGS) entry which is preliminary data.</text>
</comment>
<dbReference type="Proteomes" id="UP000437431">
    <property type="component" value="Unassembled WGS sequence"/>
</dbReference>
<organism evidence="1 2">
    <name type="scientific">Phocaeicola vulgatus</name>
    <name type="common">Bacteroides vulgatus</name>
    <dbReference type="NCBI Taxonomy" id="821"/>
    <lineage>
        <taxon>Bacteria</taxon>
        <taxon>Pseudomonadati</taxon>
        <taxon>Bacteroidota</taxon>
        <taxon>Bacteroidia</taxon>
        <taxon>Bacteroidales</taxon>
        <taxon>Bacteroidaceae</taxon>
        <taxon>Phocaeicola</taxon>
    </lineage>
</organism>
<dbReference type="EMBL" id="WDAY01000023">
    <property type="protein sequence ID" value="KAB6560111.1"/>
    <property type="molecule type" value="Genomic_DNA"/>
</dbReference>
<accession>A0A174WBX6</accession>
<proteinExistence type="predicted"/>
<reference evidence="1 2" key="1">
    <citation type="journal article" date="2019" name="Nat. Med.">
        <title>A library of human gut bacterial isolates paired with longitudinal multiomics data enables mechanistic microbiome research.</title>
        <authorList>
            <person name="Poyet M."/>
            <person name="Groussin M."/>
            <person name="Gibbons S.M."/>
            <person name="Avila-Pacheco J."/>
            <person name="Jiang X."/>
            <person name="Kearney S.M."/>
            <person name="Perrotta A.R."/>
            <person name="Berdy B."/>
            <person name="Zhao S."/>
            <person name="Lieberman T.D."/>
            <person name="Swanson P.K."/>
            <person name="Smith M."/>
            <person name="Roesemann S."/>
            <person name="Alexander J.E."/>
            <person name="Rich S.A."/>
            <person name="Livny J."/>
            <person name="Vlamakis H."/>
            <person name="Clish C."/>
            <person name="Bullock K."/>
            <person name="Deik A."/>
            <person name="Scott J."/>
            <person name="Pierce K.A."/>
            <person name="Xavier R.J."/>
            <person name="Alm E.J."/>
        </authorList>
    </citation>
    <scope>NUCLEOTIDE SEQUENCE [LARGE SCALE GENOMIC DNA]</scope>
    <source>
        <strain evidence="1 2">BIOML-A111</strain>
    </source>
</reference>
<gene>
    <name evidence="1" type="ORF">GAY79_11465</name>
</gene>
<protein>
    <submittedName>
        <fullName evidence="1">Uncharacterized protein</fullName>
    </submittedName>
</protein>
<evidence type="ECO:0000313" key="2">
    <source>
        <dbReference type="Proteomes" id="UP000437431"/>
    </source>
</evidence>
<dbReference type="AlphaFoldDB" id="A0A174WBX6"/>
<dbReference type="RefSeq" id="WP_057279865.1">
    <property type="nucleotide sequence ID" value="NZ_CAXTCG010000053.1"/>
</dbReference>
<name>A0A174WBX6_PHOVU</name>